<dbReference type="InterPro" id="IPR036390">
    <property type="entry name" value="WH_DNA-bd_sf"/>
</dbReference>
<evidence type="ECO:0000259" key="6">
    <source>
        <dbReference type="PROSITE" id="PS50949"/>
    </source>
</evidence>
<dbReference type="InterPro" id="IPR004839">
    <property type="entry name" value="Aminotransferase_I/II_large"/>
</dbReference>
<comment type="similarity">
    <text evidence="1">In the C-terminal section; belongs to the class-I pyridoxal-phosphate-dependent aminotransferase family.</text>
</comment>
<dbReference type="Pfam" id="PF00155">
    <property type="entry name" value="Aminotran_1_2"/>
    <property type="match status" value="1"/>
</dbReference>
<dbReference type="PANTHER" id="PTHR46577:SF1">
    <property type="entry name" value="HTH-TYPE TRANSCRIPTIONAL REGULATORY PROTEIN GABR"/>
    <property type="match status" value="1"/>
</dbReference>
<name>A0ABP4U7Q2_9ACTN</name>
<dbReference type="CDD" id="cd00609">
    <property type="entry name" value="AAT_like"/>
    <property type="match status" value="1"/>
</dbReference>
<dbReference type="InterPro" id="IPR051446">
    <property type="entry name" value="HTH_trans_reg/aminotransferase"/>
</dbReference>
<feature type="domain" description="HTH gntR-type" evidence="6">
    <location>
        <begin position="3"/>
        <end position="71"/>
    </location>
</feature>
<dbReference type="InterPro" id="IPR000524">
    <property type="entry name" value="Tscrpt_reg_HTH_GntR"/>
</dbReference>
<keyword evidence="8" id="KW-1185">Reference proteome</keyword>
<evidence type="ECO:0000256" key="4">
    <source>
        <dbReference type="ARBA" id="ARBA00023125"/>
    </source>
</evidence>
<proteinExistence type="inferred from homology"/>
<evidence type="ECO:0000256" key="5">
    <source>
        <dbReference type="ARBA" id="ARBA00023163"/>
    </source>
</evidence>
<keyword evidence="3" id="KW-0805">Transcription regulation</keyword>
<evidence type="ECO:0000256" key="3">
    <source>
        <dbReference type="ARBA" id="ARBA00023015"/>
    </source>
</evidence>
<dbReference type="EMBL" id="BAAANF010000017">
    <property type="protein sequence ID" value="GAA1700480.1"/>
    <property type="molecule type" value="Genomic_DNA"/>
</dbReference>
<dbReference type="InterPro" id="IPR015422">
    <property type="entry name" value="PyrdxlP-dep_Trfase_small"/>
</dbReference>
<dbReference type="Pfam" id="PF00392">
    <property type="entry name" value="GntR"/>
    <property type="match status" value="1"/>
</dbReference>
<dbReference type="Gene3D" id="1.10.10.10">
    <property type="entry name" value="Winged helix-like DNA-binding domain superfamily/Winged helix DNA-binding domain"/>
    <property type="match status" value="1"/>
</dbReference>
<evidence type="ECO:0000256" key="2">
    <source>
        <dbReference type="ARBA" id="ARBA00022898"/>
    </source>
</evidence>
<protein>
    <submittedName>
        <fullName evidence="7">PLP-dependent aminotransferase family protein</fullName>
    </submittedName>
</protein>
<keyword evidence="5" id="KW-0804">Transcription</keyword>
<dbReference type="SUPFAM" id="SSF46785">
    <property type="entry name" value="Winged helix' DNA-binding domain"/>
    <property type="match status" value="1"/>
</dbReference>
<dbReference type="SUPFAM" id="SSF53383">
    <property type="entry name" value="PLP-dependent transferases"/>
    <property type="match status" value="1"/>
</dbReference>
<dbReference type="CDD" id="cd07377">
    <property type="entry name" value="WHTH_GntR"/>
    <property type="match status" value="1"/>
</dbReference>
<evidence type="ECO:0000313" key="8">
    <source>
        <dbReference type="Proteomes" id="UP001500280"/>
    </source>
</evidence>
<comment type="caution">
    <text evidence="7">The sequence shown here is derived from an EMBL/GenBank/DDBJ whole genome shotgun (WGS) entry which is preliminary data.</text>
</comment>
<dbReference type="InterPro" id="IPR015424">
    <property type="entry name" value="PyrdxlP-dep_Trfase"/>
</dbReference>
<dbReference type="SMART" id="SM00345">
    <property type="entry name" value="HTH_GNTR"/>
    <property type="match status" value="1"/>
</dbReference>
<dbReference type="RefSeq" id="WP_344157792.1">
    <property type="nucleotide sequence ID" value="NZ_BAAANF010000017.1"/>
</dbReference>
<dbReference type="InterPro" id="IPR036388">
    <property type="entry name" value="WH-like_DNA-bd_sf"/>
</dbReference>
<keyword evidence="7" id="KW-0032">Aminotransferase</keyword>
<dbReference type="Proteomes" id="UP001500280">
    <property type="component" value="Unassembled WGS sequence"/>
</dbReference>
<evidence type="ECO:0000313" key="7">
    <source>
        <dbReference type="EMBL" id="GAA1700480.1"/>
    </source>
</evidence>
<evidence type="ECO:0000256" key="1">
    <source>
        <dbReference type="ARBA" id="ARBA00005384"/>
    </source>
</evidence>
<reference evidence="8" key="1">
    <citation type="journal article" date="2019" name="Int. J. Syst. Evol. Microbiol.">
        <title>The Global Catalogue of Microorganisms (GCM) 10K type strain sequencing project: providing services to taxonomists for standard genome sequencing and annotation.</title>
        <authorList>
            <consortium name="The Broad Institute Genomics Platform"/>
            <consortium name="The Broad Institute Genome Sequencing Center for Infectious Disease"/>
            <person name="Wu L."/>
            <person name="Ma J."/>
        </authorList>
    </citation>
    <scope>NUCLEOTIDE SEQUENCE [LARGE SCALE GENOMIC DNA]</scope>
    <source>
        <strain evidence="8">JCM 14307</strain>
    </source>
</reference>
<keyword evidence="2" id="KW-0663">Pyridoxal phosphate</keyword>
<keyword evidence="7" id="KW-0808">Transferase</keyword>
<dbReference type="PROSITE" id="PS50949">
    <property type="entry name" value="HTH_GNTR"/>
    <property type="match status" value="1"/>
</dbReference>
<dbReference type="Gene3D" id="3.40.640.10">
    <property type="entry name" value="Type I PLP-dependent aspartate aminotransferase-like (Major domain)"/>
    <property type="match status" value="1"/>
</dbReference>
<dbReference type="InterPro" id="IPR015421">
    <property type="entry name" value="PyrdxlP-dep_Trfase_major"/>
</dbReference>
<accession>A0ABP4U7Q2</accession>
<gene>
    <name evidence="7" type="ORF">GCM10009745_54160</name>
</gene>
<dbReference type="Gene3D" id="3.90.1150.10">
    <property type="entry name" value="Aspartate Aminotransferase, domain 1"/>
    <property type="match status" value="1"/>
</dbReference>
<organism evidence="7 8">
    <name type="scientific">Kribbella yunnanensis</name>
    <dbReference type="NCBI Taxonomy" id="190194"/>
    <lineage>
        <taxon>Bacteria</taxon>
        <taxon>Bacillati</taxon>
        <taxon>Actinomycetota</taxon>
        <taxon>Actinomycetes</taxon>
        <taxon>Propionibacteriales</taxon>
        <taxon>Kribbellaceae</taxon>
        <taxon>Kribbella</taxon>
    </lineage>
</organism>
<dbReference type="GO" id="GO:0008483">
    <property type="term" value="F:transaminase activity"/>
    <property type="evidence" value="ECO:0007669"/>
    <property type="project" value="UniProtKB-KW"/>
</dbReference>
<keyword evidence="4" id="KW-0238">DNA-binding</keyword>
<dbReference type="PANTHER" id="PTHR46577">
    <property type="entry name" value="HTH-TYPE TRANSCRIPTIONAL REGULATORY PROTEIN GABR"/>
    <property type="match status" value="1"/>
</dbReference>
<sequence>MRTPKYKGVVDVLADEIRTGRRPAGMRLPTHRELAASEGIALVTASRVYAELAAMRLVSSEQGRGTFVRDLAMDIDHFDQRTVAVDAIDLSFNSPSVPGQADLLRQALRDLAAAGDLESLLRYQPHRGRPQDREAVARYLRQRGLQVGRERVLMVNGAQHGLAVAAMAMFQPGDVIAVDAITYPGFIVLARTLGLELAPLPAKADGVDLDALEQLCRRRRVRGLYAIPTVHNPLGWVIDRSARDRLIATARRYELTVVEDASYAYLAEDAPPPLATLAPELTVYVSGLSKSVATGLRIGYVVAPEAVVPAIERVIMATTWQTPGVTAAIACRWLEDGTVDRLEVQKRADARERQDITLAALGELRSIGHPSSYVRWLPLPPDTRPDRIVAALAARRVAVSTAAPFATTAAVPHALRLAIGSVSLAELAHAVRAVREEVEQDGLR</sequence>